<evidence type="ECO:0008006" key="3">
    <source>
        <dbReference type="Google" id="ProtNLM"/>
    </source>
</evidence>
<reference evidence="1" key="2">
    <citation type="journal article" date="2020" name="Microorganisms">
        <title>Osmotic Adaptation and Compatible Solute Biosynthesis of Phototrophic Bacteria as Revealed from Genome Analyses.</title>
        <authorList>
            <person name="Imhoff J.F."/>
            <person name="Rahn T."/>
            <person name="Kunzel S."/>
            <person name="Keller A."/>
            <person name="Neulinger S.C."/>
        </authorList>
    </citation>
    <scope>NUCLEOTIDE SEQUENCE</scope>
    <source>
        <strain evidence="1">DSM 11080</strain>
    </source>
</reference>
<comment type="caution">
    <text evidence="1">The sequence shown here is derived from an EMBL/GenBank/DDBJ whole genome shotgun (WGS) entry which is preliminary data.</text>
</comment>
<dbReference type="AlphaFoldDB" id="A0AAJ0XBI6"/>
<proteinExistence type="predicted"/>
<protein>
    <recommendedName>
        <fullName evidence="3">DUF4160 domain-containing protein</fullName>
    </recommendedName>
</protein>
<dbReference type="Proteomes" id="UP001296776">
    <property type="component" value="Unassembled WGS sequence"/>
</dbReference>
<reference evidence="1" key="1">
    <citation type="submission" date="2017-08" db="EMBL/GenBank/DDBJ databases">
        <authorList>
            <person name="Imhoff J.F."/>
            <person name="Rahn T."/>
            <person name="Kuenzel S."/>
            <person name="Neulinger S.C."/>
        </authorList>
    </citation>
    <scope>NUCLEOTIDE SEQUENCE</scope>
    <source>
        <strain evidence="1">DSM 11080</strain>
    </source>
</reference>
<dbReference type="Pfam" id="PF13711">
    <property type="entry name" value="DUF4160"/>
    <property type="match status" value="1"/>
</dbReference>
<evidence type="ECO:0000313" key="2">
    <source>
        <dbReference type="Proteomes" id="UP001296776"/>
    </source>
</evidence>
<sequence length="84" mass="10197">MPEIARFYGIVIRMFLIDREHPPRHIHIKYGDHVAVMELQNLNIIEGQIPKRCRQLVREWAEAHQQELIEMWDSQNFHRIEPLD</sequence>
<organism evidence="1 2">
    <name type="scientific">Halochromatium glycolicum</name>
    <dbReference type="NCBI Taxonomy" id="85075"/>
    <lineage>
        <taxon>Bacteria</taxon>
        <taxon>Pseudomonadati</taxon>
        <taxon>Pseudomonadota</taxon>
        <taxon>Gammaproteobacteria</taxon>
        <taxon>Chromatiales</taxon>
        <taxon>Chromatiaceae</taxon>
        <taxon>Halochromatium</taxon>
    </lineage>
</organism>
<gene>
    <name evidence="1" type="ORF">CKO40_20880</name>
</gene>
<keyword evidence="2" id="KW-1185">Reference proteome</keyword>
<name>A0AAJ0XBI6_9GAMM</name>
<accession>A0AAJ0XBI6</accession>
<dbReference type="EMBL" id="NRSJ01000056">
    <property type="protein sequence ID" value="MBK1706924.1"/>
    <property type="molecule type" value="Genomic_DNA"/>
</dbReference>
<evidence type="ECO:0000313" key="1">
    <source>
        <dbReference type="EMBL" id="MBK1706924.1"/>
    </source>
</evidence>
<dbReference type="InterPro" id="IPR025427">
    <property type="entry name" value="DUF4160"/>
</dbReference>